<feature type="region of interest" description="Disordered" evidence="1">
    <location>
        <begin position="55"/>
        <end position="100"/>
    </location>
</feature>
<dbReference type="Proteomes" id="UP000008063">
    <property type="component" value="Unassembled WGS sequence"/>
</dbReference>
<dbReference type="InParanoid" id="F8PXG6"/>
<name>F8PXG6_SERL3</name>
<feature type="compositionally biased region" description="Polar residues" evidence="1">
    <location>
        <begin position="11"/>
        <end position="24"/>
    </location>
</feature>
<evidence type="ECO:0000256" key="1">
    <source>
        <dbReference type="SAM" id="MobiDB-lite"/>
    </source>
</evidence>
<reference evidence="3" key="1">
    <citation type="journal article" date="2011" name="Science">
        <title>The plant cell wall-decomposing machinery underlies the functional diversity of forest fungi.</title>
        <authorList>
            <person name="Eastwood D.C."/>
            <person name="Floudas D."/>
            <person name="Binder M."/>
            <person name="Majcherczyk A."/>
            <person name="Schneider P."/>
            <person name="Aerts A."/>
            <person name="Asiegbu F.O."/>
            <person name="Baker S.E."/>
            <person name="Barry K."/>
            <person name="Bendiksby M."/>
            <person name="Blumentritt M."/>
            <person name="Coutinho P.M."/>
            <person name="Cullen D."/>
            <person name="de Vries R.P."/>
            <person name="Gathman A."/>
            <person name="Goodell B."/>
            <person name="Henrissat B."/>
            <person name="Ihrmark K."/>
            <person name="Kauserud H."/>
            <person name="Kohler A."/>
            <person name="LaButti K."/>
            <person name="Lapidus A."/>
            <person name="Lavin J.L."/>
            <person name="Lee Y.-H."/>
            <person name="Lindquist E."/>
            <person name="Lilly W."/>
            <person name="Lucas S."/>
            <person name="Morin E."/>
            <person name="Murat C."/>
            <person name="Oguiza J.A."/>
            <person name="Park J."/>
            <person name="Pisabarro A.G."/>
            <person name="Riley R."/>
            <person name="Rosling A."/>
            <person name="Salamov A."/>
            <person name="Schmidt O."/>
            <person name="Schmutz J."/>
            <person name="Skrede I."/>
            <person name="Stenlid J."/>
            <person name="Wiebenga A."/>
            <person name="Xie X."/>
            <person name="Kuees U."/>
            <person name="Hibbett D.S."/>
            <person name="Hoffmeister D."/>
            <person name="Hoegberg N."/>
            <person name="Martin F."/>
            <person name="Grigoriev I.V."/>
            <person name="Watkinson S.C."/>
        </authorList>
    </citation>
    <scope>NUCLEOTIDE SEQUENCE [LARGE SCALE GENOMIC DNA]</scope>
    <source>
        <strain evidence="3">strain S7.3</strain>
    </source>
</reference>
<gene>
    <name evidence="2" type="ORF">SERLA73DRAFT_182459</name>
</gene>
<evidence type="ECO:0000313" key="2">
    <source>
        <dbReference type="EMBL" id="EGN99492.1"/>
    </source>
</evidence>
<feature type="region of interest" description="Disordered" evidence="1">
    <location>
        <begin position="1"/>
        <end position="40"/>
    </location>
</feature>
<organism evidence="3">
    <name type="scientific">Serpula lacrymans var. lacrymans (strain S7.3)</name>
    <name type="common">Dry rot fungus</name>
    <dbReference type="NCBI Taxonomy" id="936435"/>
    <lineage>
        <taxon>Eukaryota</taxon>
        <taxon>Fungi</taxon>
        <taxon>Dikarya</taxon>
        <taxon>Basidiomycota</taxon>
        <taxon>Agaricomycotina</taxon>
        <taxon>Agaricomycetes</taxon>
        <taxon>Agaricomycetidae</taxon>
        <taxon>Boletales</taxon>
        <taxon>Coniophorineae</taxon>
        <taxon>Serpulaceae</taxon>
        <taxon>Serpula</taxon>
    </lineage>
</organism>
<dbReference type="EMBL" id="GL945480">
    <property type="protein sequence ID" value="EGN99492.1"/>
    <property type="molecule type" value="Genomic_DNA"/>
</dbReference>
<keyword evidence="3" id="KW-1185">Reference proteome</keyword>
<feature type="compositionally biased region" description="Basic and acidic residues" evidence="1">
    <location>
        <begin position="1"/>
        <end position="10"/>
    </location>
</feature>
<proteinExistence type="predicted"/>
<sequence>MHWRNRHQEDQVQTSSSLRYSHLKLQSDSEQTKWTTEVPGKRAARCSITRTWGIPDLMTSSARRNEKVEVEKKATEGNSEAGMGSEFESTMVIGERVATR</sequence>
<feature type="compositionally biased region" description="Basic and acidic residues" evidence="1">
    <location>
        <begin position="63"/>
        <end position="75"/>
    </location>
</feature>
<dbReference type="AlphaFoldDB" id="F8PXG6"/>
<evidence type="ECO:0000313" key="3">
    <source>
        <dbReference type="Proteomes" id="UP000008063"/>
    </source>
</evidence>
<accession>F8PXG6</accession>
<protein>
    <submittedName>
        <fullName evidence="2">Uncharacterized protein</fullName>
    </submittedName>
</protein>
<dbReference type="HOGENOM" id="CLU_2307773_0_0_1"/>